<comment type="caution">
    <text evidence="2">The sequence shown here is derived from an EMBL/GenBank/DDBJ whole genome shotgun (WGS) entry which is preliminary data.</text>
</comment>
<feature type="compositionally biased region" description="Basic and acidic residues" evidence="1">
    <location>
        <begin position="75"/>
        <end position="84"/>
    </location>
</feature>
<dbReference type="EMBL" id="JWZT01001610">
    <property type="protein sequence ID" value="KII71867.1"/>
    <property type="molecule type" value="Genomic_DNA"/>
</dbReference>
<feature type="region of interest" description="Disordered" evidence="1">
    <location>
        <begin position="35"/>
        <end position="100"/>
    </location>
</feature>
<gene>
    <name evidence="2" type="ORF">RF11_01412</name>
</gene>
<accession>A0A0C2ND15</accession>
<feature type="compositionally biased region" description="Basic residues" evidence="1">
    <location>
        <begin position="55"/>
        <end position="74"/>
    </location>
</feature>
<dbReference type="AlphaFoldDB" id="A0A0C2ND15"/>
<organism evidence="2 3">
    <name type="scientific">Thelohanellus kitauei</name>
    <name type="common">Myxosporean</name>
    <dbReference type="NCBI Taxonomy" id="669202"/>
    <lineage>
        <taxon>Eukaryota</taxon>
        <taxon>Metazoa</taxon>
        <taxon>Cnidaria</taxon>
        <taxon>Myxozoa</taxon>
        <taxon>Myxosporea</taxon>
        <taxon>Bivalvulida</taxon>
        <taxon>Platysporina</taxon>
        <taxon>Myxobolidae</taxon>
        <taxon>Thelohanellus</taxon>
    </lineage>
</organism>
<evidence type="ECO:0000256" key="1">
    <source>
        <dbReference type="SAM" id="MobiDB-lite"/>
    </source>
</evidence>
<protein>
    <submittedName>
        <fullName evidence="2">Uncharacterized protein</fullName>
    </submittedName>
</protein>
<dbReference type="Proteomes" id="UP000031668">
    <property type="component" value="Unassembled WGS sequence"/>
</dbReference>
<proteinExistence type="predicted"/>
<evidence type="ECO:0000313" key="2">
    <source>
        <dbReference type="EMBL" id="KII71867.1"/>
    </source>
</evidence>
<keyword evidence="3" id="KW-1185">Reference proteome</keyword>
<evidence type="ECO:0000313" key="3">
    <source>
        <dbReference type="Proteomes" id="UP000031668"/>
    </source>
</evidence>
<reference evidence="2 3" key="1">
    <citation type="journal article" date="2014" name="Genome Biol. Evol.">
        <title>The genome of the myxosporean Thelohanellus kitauei shows adaptations to nutrient acquisition within its fish host.</title>
        <authorList>
            <person name="Yang Y."/>
            <person name="Xiong J."/>
            <person name="Zhou Z."/>
            <person name="Huo F."/>
            <person name="Miao W."/>
            <person name="Ran C."/>
            <person name="Liu Y."/>
            <person name="Zhang J."/>
            <person name="Feng J."/>
            <person name="Wang M."/>
            <person name="Wang M."/>
            <person name="Wang L."/>
            <person name="Yao B."/>
        </authorList>
    </citation>
    <scope>NUCLEOTIDE SEQUENCE [LARGE SCALE GENOMIC DNA]</scope>
    <source>
        <strain evidence="2">Wuqing</strain>
    </source>
</reference>
<name>A0A0C2ND15_THEKT</name>
<sequence>MDRTFQNGEKVLVKIQNPTKLEPLFERPYEIVQNRHPTATWRTENKKNPPQSTHTRPKKRKLCLNKGRHRKHAEKIKPHQERGNKIPIRQSSTSREREAM</sequence>
<feature type="compositionally biased region" description="Polar residues" evidence="1">
    <location>
        <begin position="35"/>
        <end position="54"/>
    </location>
</feature>